<evidence type="ECO:0000256" key="1">
    <source>
        <dbReference type="PROSITE-ProRule" id="PRU10141"/>
    </source>
</evidence>
<dbReference type="PROSITE" id="PS00107">
    <property type="entry name" value="PROTEIN_KINASE_ATP"/>
    <property type="match status" value="1"/>
</dbReference>
<dbReference type="RefSeq" id="WP_046492346.1">
    <property type="nucleotide sequence ID" value="NZ_KB235941.1"/>
</dbReference>
<sequence>MAWAAGQRVNQGKYKILKVLGSGGFGITYKAEFDLAGFRCQVAIKTPNAALQAASPAEYAQFVQLFRKEARTMAGLRQLSQQLSMAQVTDFFEETQGRQQDPLPCLVMDFIAGTSLWDRVDQGGPLAEGEALAYIGEVGKALAALHGQGMVHRDAHPMNIMIRESRAILIDFGLACSIVPMGSAYVNAGFPHFAAPEQWRGNREPTVDIYTLAGSLYFALTARVPDLRTPPQAHKPRLSQGVNDAIVQALSLYPDQRPATMEQWLQALGQAHRAAPPPLPPPPSPPLPPSPSPSSTKPSPPPVQPVTAKTVVAVPPPRVPPSPVAGLRTETVTVGVITGVDAAGKGGRRQAVRVQRWLEDLGGGVTLALVRIPAGSFVMGSPEKEQKRNSPQGPQHRVNFPRDGWLGQFAVTQAQYQALMGTNPATGYDSEFIDPQKPVVGVSWDDAVKFCDRLSQNTGRAYRLPTEAEWEYACRAGTTTPFSFGETLTPDLANYDGNSTYGQGPKGIYRQKTTTVGSFPANPWGLYDMHGNVWEWCLDPWSDNYSWKTEDHPALKDGTVILPYSNTSRVLRGGSWYYFPWDCRSANRGWSTRDIFINNRGFRLVLASRTPSPVQPVTSKTVPAVPPSRVPPSPVAGLRTETVTVEVLTGVDAAGNGGQRQAVRVQRWLEDLGGGVTLALVQIPAGSFVMGSPEKEQDRGSDEGPQHRVNFPRDGWLGQFQVTQAQYQAVMGTNPASRYDSKFIDPQKPVVGVSWDEAVKFCDRLSQNTGRAYRLPTEAEWEYACRAGTTTPFSFGETLTPDLANYRGDYTYGQGPKGIYRQRTTTVGSFPANPWGLYDMHGNVWEWCLDPWSDNYSWKTEDHPARKDGTIILPYSNTSRVLRGGSWSAIRGLCRSAYRNRSTRDYFNFIRGFRLVLASRTP</sequence>
<dbReference type="GO" id="GO:0004672">
    <property type="term" value="F:protein kinase activity"/>
    <property type="evidence" value="ECO:0007669"/>
    <property type="project" value="InterPro"/>
</dbReference>
<keyword evidence="1" id="KW-0067">ATP-binding</keyword>
<keyword evidence="1" id="KW-0547">Nucleotide-binding</keyword>
<dbReference type="InterPro" id="IPR051043">
    <property type="entry name" value="Sulfatase_Mod_Factor_Kinase"/>
</dbReference>
<dbReference type="InterPro" id="IPR000719">
    <property type="entry name" value="Prot_kinase_dom"/>
</dbReference>
<dbReference type="OrthoDB" id="3981129at2"/>
<dbReference type="SUPFAM" id="SSF56436">
    <property type="entry name" value="C-type lectin-like"/>
    <property type="match status" value="2"/>
</dbReference>
<dbReference type="GO" id="GO:0120147">
    <property type="term" value="F:formylglycine-generating oxidase activity"/>
    <property type="evidence" value="ECO:0007669"/>
    <property type="project" value="TreeGrafter"/>
</dbReference>
<feature type="compositionally biased region" description="Pro residues" evidence="2">
    <location>
        <begin position="275"/>
        <end position="304"/>
    </location>
</feature>
<dbReference type="STRING" id="317619.GCA_000332315_03279"/>
<feature type="domain" description="Protein kinase" evidence="3">
    <location>
        <begin position="14"/>
        <end position="275"/>
    </location>
</feature>
<dbReference type="eggNOG" id="COG1262">
    <property type="taxonomic scope" value="Bacteria"/>
</dbReference>
<dbReference type="AlphaFoldDB" id="A0A0M2Q1Y8"/>
<evidence type="ECO:0000313" key="5">
    <source>
        <dbReference type="Proteomes" id="UP000034681"/>
    </source>
</evidence>
<dbReference type="SUPFAM" id="SSF56112">
    <property type="entry name" value="Protein kinase-like (PK-like)"/>
    <property type="match status" value="1"/>
</dbReference>
<protein>
    <recommendedName>
        <fullName evidence="3">Protein kinase domain-containing protein</fullName>
    </recommendedName>
</protein>
<dbReference type="CDD" id="cd14014">
    <property type="entry name" value="STKc_PknB_like"/>
    <property type="match status" value="1"/>
</dbReference>
<dbReference type="GO" id="GO:0005524">
    <property type="term" value="F:ATP binding"/>
    <property type="evidence" value="ECO:0007669"/>
    <property type="project" value="UniProtKB-UniRule"/>
</dbReference>
<dbReference type="InterPro" id="IPR042095">
    <property type="entry name" value="SUMF_sf"/>
</dbReference>
<dbReference type="PROSITE" id="PS50011">
    <property type="entry name" value="PROTEIN_KINASE_DOM"/>
    <property type="match status" value="1"/>
</dbReference>
<dbReference type="Pfam" id="PF03781">
    <property type="entry name" value="FGE-sulfatase"/>
    <property type="match status" value="2"/>
</dbReference>
<gene>
    <name evidence="4" type="ORF">PROH_00620</name>
</gene>
<dbReference type="InterPro" id="IPR005532">
    <property type="entry name" value="SUMF_dom"/>
</dbReference>
<dbReference type="Proteomes" id="UP000034681">
    <property type="component" value="Unassembled WGS sequence"/>
</dbReference>
<evidence type="ECO:0000256" key="2">
    <source>
        <dbReference type="SAM" id="MobiDB-lite"/>
    </source>
</evidence>
<dbReference type="InterPro" id="IPR017441">
    <property type="entry name" value="Protein_kinase_ATP_BS"/>
</dbReference>
<accession>A0A0M2Q1Y8</accession>
<dbReference type="Gene3D" id="3.90.1580.10">
    <property type="entry name" value="paralog of FGE (formylglycine-generating enzyme)"/>
    <property type="match status" value="2"/>
</dbReference>
<evidence type="ECO:0000313" key="4">
    <source>
        <dbReference type="EMBL" id="KKJ00979.1"/>
    </source>
</evidence>
<dbReference type="InterPro" id="IPR011009">
    <property type="entry name" value="Kinase-like_dom_sf"/>
</dbReference>
<dbReference type="Gene3D" id="1.10.510.10">
    <property type="entry name" value="Transferase(Phosphotransferase) domain 1"/>
    <property type="match status" value="1"/>
</dbReference>
<feature type="region of interest" description="Disordered" evidence="2">
    <location>
        <begin position="613"/>
        <end position="636"/>
    </location>
</feature>
<dbReference type="InterPro" id="IPR016187">
    <property type="entry name" value="CTDL_fold"/>
</dbReference>
<dbReference type="Pfam" id="PF00069">
    <property type="entry name" value="Pkinase"/>
    <property type="match status" value="1"/>
</dbReference>
<proteinExistence type="predicted"/>
<dbReference type="Gene3D" id="3.30.200.20">
    <property type="entry name" value="Phosphorylase Kinase, domain 1"/>
    <property type="match status" value="1"/>
</dbReference>
<organism evidence="4 5">
    <name type="scientific">Prochlorothrix hollandica PCC 9006 = CALU 1027</name>
    <dbReference type="NCBI Taxonomy" id="317619"/>
    <lineage>
        <taxon>Bacteria</taxon>
        <taxon>Bacillati</taxon>
        <taxon>Cyanobacteriota</taxon>
        <taxon>Cyanophyceae</taxon>
        <taxon>Prochlorotrichales</taxon>
        <taxon>Prochlorotrichaceae</taxon>
        <taxon>Prochlorothrix</taxon>
    </lineage>
</organism>
<dbReference type="eggNOG" id="COG0515">
    <property type="taxonomic scope" value="Bacteria"/>
</dbReference>
<dbReference type="PANTHER" id="PTHR23150:SF19">
    <property type="entry name" value="FORMYLGLYCINE-GENERATING ENZYME"/>
    <property type="match status" value="1"/>
</dbReference>
<feature type="region of interest" description="Disordered" evidence="2">
    <location>
        <begin position="690"/>
        <end position="710"/>
    </location>
</feature>
<dbReference type="EMBL" id="AJTX02000002">
    <property type="protein sequence ID" value="KKJ00979.1"/>
    <property type="molecule type" value="Genomic_DNA"/>
</dbReference>
<name>A0A0M2Q1Y8_PROHO</name>
<keyword evidence="5" id="KW-1185">Reference proteome</keyword>
<dbReference type="PANTHER" id="PTHR23150">
    <property type="entry name" value="SULFATASE MODIFYING FACTOR 1, 2"/>
    <property type="match status" value="1"/>
</dbReference>
<feature type="binding site" evidence="1">
    <location>
        <position position="45"/>
    </location>
    <ligand>
        <name>ATP</name>
        <dbReference type="ChEBI" id="CHEBI:30616"/>
    </ligand>
</feature>
<comment type="caution">
    <text evidence="4">The sequence shown here is derived from an EMBL/GenBank/DDBJ whole genome shotgun (WGS) entry which is preliminary data.</text>
</comment>
<evidence type="ECO:0000259" key="3">
    <source>
        <dbReference type="PROSITE" id="PS50011"/>
    </source>
</evidence>
<feature type="compositionally biased region" description="Basic and acidic residues" evidence="2">
    <location>
        <begin position="693"/>
        <end position="706"/>
    </location>
</feature>
<feature type="compositionally biased region" description="Pro residues" evidence="2">
    <location>
        <begin position="624"/>
        <end position="634"/>
    </location>
</feature>
<reference evidence="4" key="1">
    <citation type="submission" date="2012-04" db="EMBL/GenBank/DDBJ databases">
        <authorList>
            <person name="Borisov I.G."/>
            <person name="Ivanikova N.V."/>
            <person name="Pinevich A.V."/>
        </authorList>
    </citation>
    <scope>NUCLEOTIDE SEQUENCE</scope>
    <source>
        <strain evidence="4">CALU 1027</strain>
    </source>
</reference>
<feature type="region of interest" description="Disordered" evidence="2">
    <location>
        <begin position="272"/>
        <end position="317"/>
    </location>
</feature>